<evidence type="ECO:0000313" key="2">
    <source>
        <dbReference type="EMBL" id="OQD87557.1"/>
    </source>
</evidence>
<reference evidence="3" key="1">
    <citation type="journal article" date="2017" name="Nat. Microbiol.">
        <title>Global analysis of biosynthetic gene clusters reveals vast potential of secondary metabolite production in Penicillium species.</title>
        <authorList>
            <person name="Nielsen J.C."/>
            <person name="Grijseels S."/>
            <person name="Prigent S."/>
            <person name="Ji B."/>
            <person name="Dainat J."/>
            <person name="Nielsen K.F."/>
            <person name="Frisvad J.C."/>
            <person name="Workman M."/>
            <person name="Nielsen J."/>
        </authorList>
    </citation>
    <scope>NUCLEOTIDE SEQUENCE [LARGE SCALE GENOMIC DNA]</scope>
    <source>
        <strain evidence="3">IBT 31811</strain>
    </source>
</reference>
<dbReference type="STRING" id="416450.A0A1V6QF01"/>
<dbReference type="Proteomes" id="UP000191672">
    <property type="component" value="Unassembled WGS sequence"/>
</dbReference>
<feature type="region of interest" description="Disordered" evidence="1">
    <location>
        <begin position="224"/>
        <end position="262"/>
    </location>
</feature>
<protein>
    <submittedName>
        <fullName evidence="2">Uncharacterized protein</fullName>
    </submittedName>
</protein>
<accession>A0A1V6QF01</accession>
<evidence type="ECO:0000313" key="3">
    <source>
        <dbReference type="Proteomes" id="UP000191672"/>
    </source>
</evidence>
<keyword evidence="3" id="KW-1185">Reference proteome</keyword>
<dbReference type="EMBL" id="MDYN01000005">
    <property type="protein sequence ID" value="OQD87557.1"/>
    <property type="molecule type" value="Genomic_DNA"/>
</dbReference>
<dbReference type="AlphaFoldDB" id="A0A1V6QF01"/>
<comment type="caution">
    <text evidence="2">The sequence shown here is derived from an EMBL/GenBank/DDBJ whole genome shotgun (WGS) entry which is preliminary data.</text>
</comment>
<name>A0A1V6QF01_9EURO</name>
<sequence>MSLPLRPKELKVVKLENILKGIGYPYHSASSRNELGNGVMELRIANWKSDQYTFDLRTTNKVCPKGGFQLELTDQDMVVTFVIKNDYPFGMDGLCDNLADIFLAPEDLGMSEFIVGKDAVSKTMKSKKKGADKWSNSFTVFGCHVNTMTDDKSPALLKYKFLPMKPLHKDEQVIVTINKDNVNFRGVAQSNLTEYGEAMAVPIRIWLCTKWMAEKAGGASNDLFGKMSTTNTPSTAHSISPQKPENFSSEAPEGQGEHSKVVDRQAALAESVSNLDAGVEKSTEGLMAELTFGDGGDTALQDKADTPGPALRGDSFHRVQIQKSNPIALTGRRLTTVRKLTVPVPVIPLIPTVLRATNILSSETARSHFSPPTSSPSSPLFPVITSPSGRDEAEKGDVREESEQLASPSDQPILTSPTMEVECELRFPVSGRDGLCFSDPEDYTNYRLVAIAVEFPREESADAVRLGLFEGLQRNTRSSLGADSALSFDLIERGFSADKEEFAKIDVQDSVCSACGTRLMKNKNPKEDNQYISYRLGHMSGTGSPSDNGGEGHHSPLATITEESGSPKAMQQGDDLISEVGRVPTLAEISYSCAFMGCGKLCSLMDEMSVVCPKCGPFSTVRYCGKRHMWDDAVMHWEHCGESTLTYQCQAGPVPLQILVGPPMLHNVHGLDSPEHHRQALWFSSASNQGDYFVFADFDPFLPRMFGAPASHGPPCSIHIDIVVRFDDPLWKDRFRRLLAMCLFGKFIRSFTS</sequence>
<gene>
    <name evidence="2" type="ORF">PENANT_c005G06107</name>
</gene>
<evidence type="ECO:0000256" key="1">
    <source>
        <dbReference type="SAM" id="MobiDB-lite"/>
    </source>
</evidence>
<proteinExistence type="predicted"/>
<feature type="region of interest" description="Disordered" evidence="1">
    <location>
        <begin position="293"/>
        <end position="313"/>
    </location>
</feature>
<feature type="region of interest" description="Disordered" evidence="1">
    <location>
        <begin position="364"/>
        <end position="417"/>
    </location>
</feature>
<feature type="compositionally biased region" description="Basic and acidic residues" evidence="1">
    <location>
        <begin position="389"/>
        <end position="402"/>
    </location>
</feature>
<feature type="compositionally biased region" description="Polar residues" evidence="1">
    <location>
        <begin position="404"/>
        <end position="417"/>
    </location>
</feature>
<feature type="compositionally biased region" description="Polar residues" evidence="1">
    <location>
        <begin position="227"/>
        <end position="249"/>
    </location>
</feature>
<feature type="compositionally biased region" description="Low complexity" evidence="1">
    <location>
        <begin position="370"/>
        <end position="382"/>
    </location>
</feature>
<organism evidence="2 3">
    <name type="scientific">Penicillium antarcticum</name>
    <dbReference type="NCBI Taxonomy" id="416450"/>
    <lineage>
        <taxon>Eukaryota</taxon>
        <taxon>Fungi</taxon>
        <taxon>Dikarya</taxon>
        <taxon>Ascomycota</taxon>
        <taxon>Pezizomycotina</taxon>
        <taxon>Eurotiomycetes</taxon>
        <taxon>Eurotiomycetidae</taxon>
        <taxon>Eurotiales</taxon>
        <taxon>Aspergillaceae</taxon>
        <taxon>Penicillium</taxon>
    </lineage>
</organism>
<feature type="region of interest" description="Disordered" evidence="1">
    <location>
        <begin position="542"/>
        <end position="572"/>
    </location>
</feature>